<dbReference type="RefSeq" id="WP_058888422.1">
    <property type="nucleotide sequence ID" value="NZ_LQBM01000003.1"/>
</dbReference>
<feature type="transmembrane region" description="Helical" evidence="2">
    <location>
        <begin position="171"/>
        <end position="193"/>
    </location>
</feature>
<dbReference type="InterPro" id="IPR057893">
    <property type="entry name" value="LRV_2"/>
</dbReference>
<dbReference type="Pfam" id="PF25591">
    <property type="entry name" value="LRV_2"/>
    <property type="match status" value="1"/>
</dbReference>
<keyword evidence="5" id="KW-1185">Reference proteome</keyword>
<name>A0A0W8IFT5_9MICC</name>
<keyword evidence="2" id="KW-1133">Transmembrane helix</keyword>
<dbReference type="AlphaFoldDB" id="A0A0W8IFT5"/>
<reference evidence="5" key="1">
    <citation type="submission" date="2015-12" db="EMBL/GenBank/DDBJ databases">
        <authorList>
            <person name="Nair G.R."/>
            <person name="Kaur G."/>
            <person name="Mayilraj S."/>
        </authorList>
    </citation>
    <scope>NUCLEOTIDE SEQUENCE [LARGE SCALE GENOMIC DNA]</scope>
    <source>
        <strain evidence="5">CD08_7</strain>
    </source>
</reference>
<dbReference type="OrthoDB" id="5179995at2"/>
<feature type="region of interest" description="Disordered" evidence="1">
    <location>
        <begin position="198"/>
        <end position="237"/>
    </location>
</feature>
<sequence>MASIDDELGRIASDPGTDWDTLHWIAENHPSLRAAVAENPATYPELLDALASLGDPEIDAALARRASDPPESARQSPETPTPAPPPDAPSDHAPTQDESVTAERLDAQDTGEVDPVTATQPGHNAQDAWFPGGSSASDQAAPGPSRVTSVAGYGAARRAPLQRRRSRAPKFILAVLLPVLVLVGLVAMALSLLDGGSPADAPAAEAPASSAPAEDGEEGAGEEPEPSPSPEPPTPDELRVEVAGLPEESSCDSPAQDGEVLAELASAASQEGRWVESSDGELVQDALLGLQENCDSTHAAALYLDLRESEETASALRGTVSDMGTAWIQTSFPAQGQPLNSFVSPDGNVLCELSDTLRCRVLQHSFTAPEGCTEGVTYAIRVDRTAEPDCENPVPQQNQPVLGYGQTAYNEFFACTSFQSQMSCWNQLTGEGINLSASRNFTY</sequence>
<protein>
    <recommendedName>
        <fullName evidence="3">Leucine rich repeat variant domain-containing protein</fullName>
    </recommendedName>
</protein>
<evidence type="ECO:0000259" key="3">
    <source>
        <dbReference type="Pfam" id="PF25591"/>
    </source>
</evidence>
<feature type="compositionally biased region" description="Pro residues" evidence="1">
    <location>
        <begin position="226"/>
        <end position="235"/>
    </location>
</feature>
<dbReference type="Proteomes" id="UP000054023">
    <property type="component" value="Unassembled WGS sequence"/>
</dbReference>
<feature type="domain" description="Leucine rich repeat variant" evidence="3">
    <location>
        <begin position="10"/>
        <end position="66"/>
    </location>
</feature>
<evidence type="ECO:0000256" key="1">
    <source>
        <dbReference type="SAM" id="MobiDB-lite"/>
    </source>
</evidence>
<feature type="region of interest" description="Disordered" evidence="1">
    <location>
        <begin position="58"/>
        <end position="148"/>
    </location>
</feature>
<gene>
    <name evidence="4" type="ORF">AVL63_01400</name>
</gene>
<dbReference type="EMBL" id="LQBM01000003">
    <property type="protein sequence ID" value="KUG58742.1"/>
    <property type="molecule type" value="Genomic_DNA"/>
</dbReference>
<keyword evidence="2" id="KW-0812">Transmembrane</keyword>
<accession>A0A0W8IFT5</accession>
<evidence type="ECO:0000313" key="5">
    <source>
        <dbReference type="Proteomes" id="UP000054023"/>
    </source>
</evidence>
<evidence type="ECO:0000256" key="2">
    <source>
        <dbReference type="SAM" id="Phobius"/>
    </source>
</evidence>
<organism evidence="4 5">
    <name type="scientific">Nesterenkonia jeotgali</name>
    <dbReference type="NCBI Taxonomy" id="317018"/>
    <lineage>
        <taxon>Bacteria</taxon>
        <taxon>Bacillati</taxon>
        <taxon>Actinomycetota</taxon>
        <taxon>Actinomycetes</taxon>
        <taxon>Micrococcales</taxon>
        <taxon>Micrococcaceae</taxon>
        <taxon>Nesterenkonia</taxon>
    </lineage>
</organism>
<keyword evidence="2" id="KW-0472">Membrane</keyword>
<dbReference type="STRING" id="317018.AVL63_01400"/>
<comment type="caution">
    <text evidence="4">The sequence shown here is derived from an EMBL/GenBank/DDBJ whole genome shotgun (WGS) entry which is preliminary data.</text>
</comment>
<evidence type="ECO:0000313" key="4">
    <source>
        <dbReference type="EMBL" id="KUG58742.1"/>
    </source>
</evidence>
<proteinExistence type="predicted"/>
<feature type="compositionally biased region" description="Acidic residues" evidence="1">
    <location>
        <begin position="214"/>
        <end position="225"/>
    </location>
</feature>
<feature type="compositionally biased region" description="Pro residues" evidence="1">
    <location>
        <begin position="79"/>
        <end position="88"/>
    </location>
</feature>
<feature type="compositionally biased region" description="Low complexity" evidence="1">
    <location>
        <begin position="198"/>
        <end position="213"/>
    </location>
</feature>